<accession>A0A0A8Z670</accession>
<proteinExistence type="predicted"/>
<dbReference type="EMBL" id="GBRH01264752">
    <property type="protein sequence ID" value="JAD33143.1"/>
    <property type="molecule type" value="Transcribed_RNA"/>
</dbReference>
<protein>
    <submittedName>
        <fullName evidence="1">Uncharacterized protein</fullName>
    </submittedName>
</protein>
<reference evidence="1" key="1">
    <citation type="submission" date="2014-09" db="EMBL/GenBank/DDBJ databases">
        <authorList>
            <person name="Magalhaes I.L.F."/>
            <person name="Oliveira U."/>
            <person name="Santos F.R."/>
            <person name="Vidigal T.H.D.A."/>
            <person name="Brescovit A.D."/>
            <person name="Santos A.J."/>
        </authorList>
    </citation>
    <scope>NUCLEOTIDE SEQUENCE</scope>
    <source>
        <tissue evidence="1">Shoot tissue taken approximately 20 cm above the soil surface</tissue>
    </source>
</reference>
<evidence type="ECO:0000313" key="1">
    <source>
        <dbReference type="EMBL" id="JAD33143.1"/>
    </source>
</evidence>
<organism evidence="1">
    <name type="scientific">Arundo donax</name>
    <name type="common">Giant reed</name>
    <name type="synonym">Donax arundinaceus</name>
    <dbReference type="NCBI Taxonomy" id="35708"/>
    <lineage>
        <taxon>Eukaryota</taxon>
        <taxon>Viridiplantae</taxon>
        <taxon>Streptophyta</taxon>
        <taxon>Embryophyta</taxon>
        <taxon>Tracheophyta</taxon>
        <taxon>Spermatophyta</taxon>
        <taxon>Magnoliopsida</taxon>
        <taxon>Liliopsida</taxon>
        <taxon>Poales</taxon>
        <taxon>Poaceae</taxon>
        <taxon>PACMAD clade</taxon>
        <taxon>Arundinoideae</taxon>
        <taxon>Arundineae</taxon>
        <taxon>Arundo</taxon>
    </lineage>
</organism>
<reference evidence="1" key="2">
    <citation type="journal article" date="2015" name="Data Brief">
        <title>Shoot transcriptome of the giant reed, Arundo donax.</title>
        <authorList>
            <person name="Barrero R.A."/>
            <person name="Guerrero F.D."/>
            <person name="Moolhuijzen P."/>
            <person name="Goolsby J.A."/>
            <person name="Tidwell J."/>
            <person name="Bellgard S.E."/>
            <person name="Bellgard M.I."/>
        </authorList>
    </citation>
    <scope>NUCLEOTIDE SEQUENCE</scope>
    <source>
        <tissue evidence="1">Shoot tissue taken approximately 20 cm above the soil surface</tissue>
    </source>
</reference>
<sequence>MFWYDLSSSLIFSNFRSCNILGQLGCGGRLRLPNHCFNSSMFQLLRKRPAPTTPFYSFP</sequence>
<name>A0A0A8Z670_ARUDO</name>
<dbReference type="AlphaFoldDB" id="A0A0A8Z670"/>